<organism evidence="10 11">
    <name type="scientific">Brassica carinata</name>
    <name type="common">Ethiopian mustard</name>
    <name type="synonym">Abyssinian cabbage</name>
    <dbReference type="NCBI Taxonomy" id="52824"/>
    <lineage>
        <taxon>Eukaryota</taxon>
        <taxon>Viridiplantae</taxon>
        <taxon>Streptophyta</taxon>
        <taxon>Embryophyta</taxon>
        <taxon>Tracheophyta</taxon>
        <taxon>Spermatophyta</taxon>
        <taxon>Magnoliopsida</taxon>
        <taxon>eudicotyledons</taxon>
        <taxon>Gunneridae</taxon>
        <taxon>Pentapetalae</taxon>
        <taxon>rosids</taxon>
        <taxon>malvids</taxon>
        <taxon>Brassicales</taxon>
        <taxon>Brassicaceae</taxon>
        <taxon>Brassiceae</taxon>
        <taxon>Brassica</taxon>
    </lineage>
</organism>
<dbReference type="InterPro" id="IPR036393">
    <property type="entry name" value="AceGlu_kinase-like_sf"/>
</dbReference>
<gene>
    <name evidence="10" type="ORF">Bca52824_051744</name>
</gene>
<dbReference type="OrthoDB" id="4323675at2759"/>
<keyword evidence="6" id="KW-0418">Kinase</keyword>
<dbReference type="EC" id="2.7.2.4" evidence="2"/>
<dbReference type="Pfam" id="PF00696">
    <property type="entry name" value="AA_kinase"/>
    <property type="match status" value="1"/>
</dbReference>
<evidence type="ECO:0000256" key="6">
    <source>
        <dbReference type="ARBA" id="ARBA00022777"/>
    </source>
</evidence>
<keyword evidence="4" id="KW-0791">Threonine biosynthesis</keyword>
<dbReference type="AlphaFoldDB" id="A0A8X7R8J6"/>
<keyword evidence="8" id="KW-0028">Amino-acid biosynthesis</keyword>
<keyword evidence="11" id="KW-1185">Reference proteome</keyword>
<dbReference type="FunFam" id="3.40.1160.10:FF:000012">
    <property type="entry name" value="Aspartokinase"/>
    <property type="match status" value="1"/>
</dbReference>
<accession>A0A8X7R8J6</accession>
<proteinExistence type="inferred from homology"/>
<evidence type="ECO:0000256" key="4">
    <source>
        <dbReference type="ARBA" id="ARBA00022697"/>
    </source>
</evidence>
<comment type="pathway">
    <text evidence="8">Amino-acid biosynthesis; L-threonine biosynthesis; L-threonine from L-aspartate: step 1/5.</text>
</comment>
<evidence type="ECO:0000256" key="1">
    <source>
        <dbReference type="ARBA" id="ARBA00010122"/>
    </source>
</evidence>
<dbReference type="GO" id="GO:0005829">
    <property type="term" value="C:cytosol"/>
    <property type="evidence" value="ECO:0007669"/>
    <property type="project" value="TreeGrafter"/>
</dbReference>
<keyword evidence="5" id="KW-0547">Nucleotide-binding</keyword>
<comment type="caution">
    <text evidence="10">The sequence shown here is derived from an EMBL/GenBank/DDBJ whole genome shotgun (WGS) entry which is preliminary data.</text>
</comment>
<dbReference type="InterPro" id="IPR018042">
    <property type="entry name" value="Aspartate_kinase_CS"/>
</dbReference>
<dbReference type="InterPro" id="IPR001048">
    <property type="entry name" value="Asp/Glu/Uridylate_kinase"/>
</dbReference>
<dbReference type="SUPFAM" id="SSF53633">
    <property type="entry name" value="Carbamate kinase-like"/>
    <property type="match status" value="1"/>
</dbReference>
<evidence type="ECO:0000256" key="7">
    <source>
        <dbReference type="ARBA" id="ARBA00022840"/>
    </source>
</evidence>
<dbReference type="GO" id="GO:0009089">
    <property type="term" value="P:lysine biosynthetic process via diaminopimelate"/>
    <property type="evidence" value="ECO:0007669"/>
    <property type="project" value="TreeGrafter"/>
</dbReference>
<dbReference type="CDD" id="cd04244">
    <property type="entry name" value="AAK_AK-LysC-like"/>
    <property type="match status" value="1"/>
</dbReference>
<dbReference type="PANTHER" id="PTHR21499">
    <property type="entry name" value="ASPARTATE KINASE"/>
    <property type="match status" value="1"/>
</dbReference>
<evidence type="ECO:0000313" key="10">
    <source>
        <dbReference type="EMBL" id="KAG2280524.1"/>
    </source>
</evidence>
<evidence type="ECO:0000256" key="8">
    <source>
        <dbReference type="RuleBase" id="RU004249"/>
    </source>
</evidence>
<dbReference type="GO" id="GO:0009090">
    <property type="term" value="P:homoserine biosynthetic process"/>
    <property type="evidence" value="ECO:0007669"/>
    <property type="project" value="TreeGrafter"/>
</dbReference>
<evidence type="ECO:0000259" key="9">
    <source>
        <dbReference type="PROSITE" id="PS51671"/>
    </source>
</evidence>
<evidence type="ECO:0000256" key="3">
    <source>
        <dbReference type="ARBA" id="ARBA00022679"/>
    </source>
</evidence>
<dbReference type="InterPro" id="IPR041746">
    <property type="entry name" value="AK-LysC-like"/>
</dbReference>
<evidence type="ECO:0000256" key="5">
    <source>
        <dbReference type="ARBA" id="ARBA00022741"/>
    </source>
</evidence>
<dbReference type="InterPro" id="IPR002912">
    <property type="entry name" value="ACT_dom"/>
</dbReference>
<comment type="similarity">
    <text evidence="1">Belongs to the aspartokinase family.</text>
</comment>
<evidence type="ECO:0000313" key="11">
    <source>
        <dbReference type="Proteomes" id="UP000886595"/>
    </source>
</evidence>
<dbReference type="Pfam" id="PF22468">
    <property type="entry name" value="ACT_9"/>
    <property type="match status" value="1"/>
</dbReference>
<keyword evidence="3" id="KW-0808">Transferase</keyword>
<dbReference type="EMBL" id="JAAMPC010000011">
    <property type="protein sequence ID" value="KAG2280524.1"/>
    <property type="molecule type" value="Genomic_DNA"/>
</dbReference>
<dbReference type="FunFam" id="1.20.120.1320:FF:000001">
    <property type="entry name" value="Aspartokinase"/>
    <property type="match status" value="1"/>
</dbReference>
<dbReference type="Gene3D" id="3.30.70.260">
    <property type="match status" value="2"/>
</dbReference>
<dbReference type="PROSITE" id="PS00324">
    <property type="entry name" value="ASPARTOKINASE"/>
    <property type="match status" value="1"/>
</dbReference>
<dbReference type="GO" id="GO:0009570">
    <property type="term" value="C:chloroplast stroma"/>
    <property type="evidence" value="ECO:0007669"/>
    <property type="project" value="TreeGrafter"/>
</dbReference>
<dbReference type="GO" id="GO:0009088">
    <property type="term" value="P:threonine biosynthetic process"/>
    <property type="evidence" value="ECO:0007669"/>
    <property type="project" value="UniProtKB-KW"/>
</dbReference>
<dbReference type="PROSITE" id="PS51671">
    <property type="entry name" value="ACT"/>
    <property type="match status" value="1"/>
</dbReference>
<evidence type="ECO:0000256" key="2">
    <source>
        <dbReference type="ARBA" id="ARBA00013059"/>
    </source>
</evidence>
<sequence>MAASVQLYGVRTSGLAFNSKSIEFGSKGLNLLAPVLTRDINHSCRRNRALRVTCEARRAELLERKDTEPFKLNRTERKLTCVMKFGGSSVASAERMKEVANLILSFPDEKPVVVLSAMGKATNNLLMAGEKAVCCGVTNINTIEELSYIKELHIRTAHELGVGTAVIAKHLEGLEQLLNGIAMMKELTLRTRDYLVSFGECMSTRLFAAYLNKIGHKARQYDAFEMGIITTDNFTNADVLEATYPAVSKRLLGDWTKEHAVPVVTGFLGKGWRSCAVTTLGRGGSDLTATTIGKALGLREVQVWKDVDGVLTCDPNIYRRAQPVPHLTFDEAAQLAYFGAQVLHPLSMRPAREGNIPVRVKNSYNPTAPGTLITRSRDMSKAVLTSIVLKRNVTMLDITSNRMLGQYGFLSKVLSTFEKMGISVDVVATSEVSVSLTLDPSKFCSKELIQQEINHVVEELEKIATVNLLQHRSIISLIGNFQRSSSFILEKGFRVLRTNGINVQMISQGASKVNISLIVNDDEAEHCVKALHSAFFETGTSKAVPQIGRLATTPLPCRETSWCNLTCEIYK</sequence>
<comment type="pathway">
    <text evidence="8">Amino-acid biosynthesis; L-lysine biosynthesis via DAP pathway; (S)-tetrahydrodipicolinate from L-aspartate: step 1/4.</text>
</comment>
<dbReference type="GO" id="GO:0004072">
    <property type="term" value="F:aspartate kinase activity"/>
    <property type="evidence" value="ECO:0007669"/>
    <property type="project" value="UniProtKB-EC"/>
</dbReference>
<dbReference type="Proteomes" id="UP000886595">
    <property type="component" value="Unassembled WGS sequence"/>
</dbReference>
<dbReference type="GO" id="GO:0005524">
    <property type="term" value="F:ATP binding"/>
    <property type="evidence" value="ECO:0007669"/>
    <property type="project" value="UniProtKB-KW"/>
</dbReference>
<dbReference type="Gene3D" id="1.20.120.1320">
    <property type="entry name" value="Aspartokinase, catalytic domain"/>
    <property type="match status" value="1"/>
</dbReference>
<feature type="domain" description="ACT" evidence="9">
    <location>
        <begin position="398"/>
        <end position="471"/>
    </location>
</feature>
<dbReference type="FunFam" id="3.30.70.260:FF:000020">
    <property type="entry name" value="Aspartokinase 1"/>
    <property type="match status" value="1"/>
</dbReference>
<dbReference type="NCBIfam" id="TIGR00657">
    <property type="entry name" value="asp_kinases"/>
    <property type="match status" value="1"/>
</dbReference>
<dbReference type="PANTHER" id="PTHR21499:SF59">
    <property type="entry name" value="ASPARTOKINASE"/>
    <property type="match status" value="1"/>
</dbReference>
<keyword evidence="7" id="KW-0067">ATP-binding</keyword>
<dbReference type="InterPro" id="IPR001341">
    <property type="entry name" value="Asp_kinase"/>
</dbReference>
<dbReference type="SUPFAM" id="SSF55021">
    <property type="entry name" value="ACT-like"/>
    <property type="match status" value="2"/>
</dbReference>
<dbReference type="InterPro" id="IPR054352">
    <property type="entry name" value="ACT_Aspartokinase"/>
</dbReference>
<dbReference type="InterPro" id="IPR045865">
    <property type="entry name" value="ACT-like_dom_sf"/>
</dbReference>
<dbReference type="InterPro" id="IPR042199">
    <property type="entry name" value="AsparK_Bifunc_asparK/hSer_DH"/>
</dbReference>
<reference evidence="10 11" key="1">
    <citation type="submission" date="2020-02" db="EMBL/GenBank/DDBJ databases">
        <authorList>
            <person name="Ma Q."/>
            <person name="Huang Y."/>
            <person name="Song X."/>
            <person name="Pei D."/>
        </authorList>
    </citation>
    <scope>NUCLEOTIDE SEQUENCE [LARGE SCALE GENOMIC DNA]</scope>
    <source>
        <strain evidence="10">Sxm20200214</strain>
        <tissue evidence="10">Leaf</tissue>
    </source>
</reference>
<dbReference type="Gene3D" id="3.40.1160.10">
    <property type="entry name" value="Acetylglutamate kinase-like"/>
    <property type="match status" value="1"/>
</dbReference>
<comment type="pathway">
    <text evidence="8">Amino-acid biosynthesis; L-methionine biosynthesis via de novo pathway; L-homoserine from L-aspartate: step 1/3.</text>
</comment>
<name>A0A8X7R8J6_BRACI</name>
<protein>
    <recommendedName>
        <fullName evidence="2">aspartate kinase</fullName>
        <ecNumber evidence="2">2.7.2.4</ecNumber>
    </recommendedName>
</protein>